<dbReference type="EMBL" id="JANPWB010000013">
    <property type="protein sequence ID" value="KAJ1102819.1"/>
    <property type="molecule type" value="Genomic_DNA"/>
</dbReference>
<sequence>MDRHPVADTQTAQRAGGAHGPARGSGASRSPEPVSPRLRDCSLASSSRRMRCSSPPLNQRSDLIPQRGLRLQRRGERGAREQTPRYRGQAHYHAQLPLHSKPGSSVPRSLRGEGPRRRPRGTAGITTHSYHCIASPGPRCLEASGERGPGADPAVPRAGPLPRTVTTA</sequence>
<evidence type="ECO:0000256" key="1">
    <source>
        <dbReference type="SAM" id="MobiDB-lite"/>
    </source>
</evidence>
<comment type="caution">
    <text evidence="2">The sequence shown here is derived from an EMBL/GenBank/DDBJ whole genome shotgun (WGS) entry which is preliminary data.</text>
</comment>
<protein>
    <submittedName>
        <fullName evidence="2">Uncharacterized protein</fullName>
    </submittedName>
</protein>
<proteinExistence type="predicted"/>
<evidence type="ECO:0000313" key="2">
    <source>
        <dbReference type="EMBL" id="KAJ1102819.1"/>
    </source>
</evidence>
<feature type="region of interest" description="Disordered" evidence="1">
    <location>
        <begin position="1"/>
        <end position="168"/>
    </location>
</feature>
<feature type="compositionally biased region" description="Basic and acidic residues" evidence="1">
    <location>
        <begin position="73"/>
        <end position="84"/>
    </location>
</feature>
<dbReference type="Proteomes" id="UP001066276">
    <property type="component" value="Chromosome 9"/>
</dbReference>
<organism evidence="2 3">
    <name type="scientific">Pleurodeles waltl</name>
    <name type="common">Iberian ribbed newt</name>
    <dbReference type="NCBI Taxonomy" id="8319"/>
    <lineage>
        <taxon>Eukaryota</taxon>
        <taxon>Metazoa</taxon>
        <taxon>Chordata</taxon>
        <taxon>Craniata</taxon>
        <taxon>Vertebrata</taxon>
        <taxon>Euteleostomi</taxon>
        <taxon>Amphibia</taxon>
        <taxon>Batrachia</taxon>
        <taxon>Caudata</taxon>
        <taxon>Salamandroidea</taxon>
        <taxon>Salamandridae</taxon>
        <taxon>Pleurodelinae</taxon>
        <taxon>Pleurodeles</taxon>
    </lineage>
</organism>
<evidence type="ECO:0000313" key="3">
    <source>
        <dbReference type="Proteomes" id="UP001066276"/>
    </source>
</evidence>
<accession>A0AAV7MIC8</accession>
<name>A0AAV7MIC8_PLEWA</name>
<reference evidence="2" key="1">
    <citation type="journal article" date="2022" name="bioRxiv">
        <title>Sequencing and chromosome-scale assembly of the giantPleurodeles waltlgenome.</title>
        <authorList>
            <person name="Brown T."/>
            <person name="Elewa A."/>
            <person name="Iarovenko S."/>
            <person name="Subramanian E."/>
            <person name="Araus A.J."/>
            <person name="Petzold A."/>
            <person name="Susuki M."/>
            <person name="Suzuki K.-i.T."/>
            <person name="Hayashi T."/>
            <person name="Toyoda A."/>
            <person name="Oliveira C."/>
            <person name="Osipova E."/>
            <person name="Leigh N.D."/>
            <person name="Simon A."/>
            <person name="Yun M.H."/>
        </authorList>
    </citation>
    <scope>NUCLEOTIDE SEQUENCE</scope>
    <source>
        <strain evidence="2">20211129_DDA</strain>
        <tissue evidence="2">Liver</tissue>
    </source>
</reference>
<gene>
    <name evidence="2" type="ORF">NDU88_000261</name>
</gene>
<dbReference type="AlphaFoldDB" id="A0AAV7MIC8"/>
<keyword evidence="3" id="KW-1185">Reference proteome</keyword>